<reference evidence="4" key="1">
    <citation type="submission" date="2014-01" db="EMBL/GenBank/DDBJ databases">
        <title>The Genome Sequence of Anopheles farauti FAR1 (V2).</title>
        <authorList>
            <consortium name="The Broad Institute Genomics Platform"/>
            <person name="Neafsey D.E."/>
            <person name="Besansky N."/>
            <person name="Howell P."/>
            <person name="Walton C."/>
            <person name="Young S.K."/>
            <person name="Zeng Q."/>
            <person name="Gargeya S."/>
            <person name="Fitzgerald M."/>
            <person name="Haas B."/>
            <person name="Abouelleil A."/>
            <person name="Allen A.W."/>
            <person name="Alvarado L."/>
            <person name="Arachchi H.M."/>
            <person name="Berlin A.M."/>
            <person name="Chapman S.B."/>
            <person name="Gainer-Dewar J."/>
            <person name="Goldberg J."/>
            <person name="Griggs A."/>
            <person name="Gujja S."/>
            <person name="Hansen M."/>
            <person name="Howarth C."/>
            <person name="Imamovic A."/>
            <person name="Ireland A."/>
            <person name="Larimer J."/>
            <person name="McCowan C."/>
            <person name="Murphy C."/>
            <person name="Pearson M."/>
            <person name="Poon T.W."/>
            <person name="Priest M."/>
            <person name="Roberts A."/>
            <person name="Saif S."/>
            <person name="Shea T."/>
            <person name="Sisk P."/>
            <person name="Sykes S."/>
            <person name="Wortman J."/>
            <person name="Nusbaum C."/>
            <person name="Birren B."/>
        </authorList>
    </citation>
    <scope>NUCLEOTIDE SEQUENCE [LARGE SCALE GENOMIC DNA]</scope>
    <source>
        <strain evidence="4">FAR1</strain>
    </source>
</reference>
<sequence length="734" mass="80524">MMDNPSYGSAHMSSPALVVFSQATNGLSDALRIQRPFHSQLPDAKDLHHLSLMSGYGAHLLHGFQPHFLHPLNPAVSTASGTSPFSGSGAFVKPFPSNLPLPSAFAPPKCLGFGIDQNIFSKGLLFGSSGSGSESFRTDSSSPACTSLSPPAKDESLEGQTSEDGDRERDRICSPERSPETPGFRRIGPPKKSFVGTPPPNACPICGVQLSPSDLETHFSAELTRLTKMTTHAERLELRRTLSVDLHTVQNNLQGRTSRWETFKNIRNKRQDRLRGKLRKRKFDGEDGFGLQLTNINCQSCPVCHGRLQRTQEEIAQHIEECVRKHQHQHQQNQQQQQQQTPPSLHASHPHHPHHPHHHHHQQQQPSQQLPSQPTSQPPPQDEDETVDVESYGDETSNGAINMSSNVIHHTSAASLLHHPSHASNIGNNNNNNNIIKPDISPMTKLPLEESAISSLSSIVPHWDRKSRLTLPLNCKPGDEPRPWSTVVKPRLLGPFEGGPGGGIPQAPPVGATGADHSITRVTPTSSDQRIDVDYDQEHDHSQDMVTDNDEEVIVDNTDDEDCMKRPRPSQLTQLNGHGPAVPNGLGDKNSTEEATSSVEIDSATDSMPSRTAGTTPNSDSYVSTSESAEPSSKAQVLEELKARIRELEGSPHYKCFICKVSSDEFSKSADNITSNSISISATNTQEKCKTLIISKICGHYLCEECWITESETSKSCPRCKIITANTDFRKIHA</sequence>
<dbReference type="GO" id="GO:0016567">
    <property type="term" value="P:protein ubiquitination"/>
    <property type="evidence" value="ECO:0007669"/>
    <property type="project" value="TreeGrafter"/>
</dbReference>
<evidence type="ECO:0000259" key="2">
    <source>
        <dbReference type="Pfam" id="PF15926"/>
    </source>
</evidence>
<dbReference type="InterPro" id="IPR052443">
    <property type="entry name" value="E3_ubiq-ligase_RNF220-like"/>
</dbReference>
<dbReference type="EMBL" id="AXCN02001722">
    <property type="status" value="NOT_ANNOTATED_CDS"/>
    <property type="molecule type" value="Genomic_DNA"/>
</dbReference>
<dbReference type="SUPFAM" id="SSF57850">
    <property type="entry name" value="RING/U-box"/>
    <property type="match status" value="1"/>
</dbReference>
<feature type="region of interest" description="Disordered" evidence="1">
    <location>
        <begin position="323"/>
        <end position="401"/>
    </location>
</feature>
<dbReference type="PANTHER" id="PTHR13459:SF1">
    <property type="entry name" value="E3 UBIQUITIN-PROTEIN LIGASE RNF220 ISOFORM X1"/>
    <property type="match status" value="1"/>
</dbReference>
<feature type="compositionally biased region" description="Low complexity" evidence="1">
    <location>
        <begin position="131"/>
        <end position="142"/>
    </location>
</feature>
<dbReference type="InterPro" id="IPR031824">
    <property type="entry name" value="RNF220_mid"/>
</dbReference>
<dbReference type="Proteomes" id="UP000075886">
    <property type="component" value="Unassembled WGS sequence"/>
</dbReference>
<evidence type="ECO:0000313" key="3">
    <source>
        <dbReference type="EnsemblMetazoa" id="AFAF021915-PA"/>
    </source>
</evidence>
<dbReference type="AlphaFoldDB" id="A0A9I3GIN2"/>
<feature type="region of interest" description="Disordered" evidence="1">
    <location>
        <begin position="558"/>
        <end position="635"/>
    </location>
</feature>
<name>A0A9I3GIN2_9DIPT</name>
<dbReference type="Pfam" id="PF15926">
    <property type="entry name" value="RNF220"/>
    <property type="match status" value="1"/>
</dbReference>
<protein>
    <recommendedName>
        <fullName evidence="2">E3 ubiquitin-protein ligase RNF220 middle domain-containing protein</fullName>
    </recommendedName>
</protein>
<dbReference type="EnsemblMetazoa" id="AFAF021915-RA">
    <property type="protein sequence ID" value="AFAF021915-PA"/>
    <property type="gene ID" value="AFAF021915"/>
</dbReference>
<feature type="compositionally biased region" description="Low complexity" evidence="1">
    <location>
        <begin position="363"/>
        <end position="375"/>
    </location>
</feature>
<accession>A0A9I3GIN2</accession>
<feature type="domain" description="E3 ubiquitin-protein ligase RNF220 middle" evidence="2">
    <location>
        <begin position="200"/>
        <end position="338"/>
    </location>
</feature>
<evidence type="ECO:0000313" key="4">
    <source>
        <dbReference type="Proteomes" id="UP000075886"/>
    </source>
</evidence>
<feature type="compositionally biased region" description="Polar residues" evidence="1">
    <location>
        <begin position="593"/>
        <end position="635"/>
    </location>
</feature>
<reference evidence="3" key="2">
    <citation type="submission" date="2023-03" db="UniProtKB">
        <authorList>
            <consortium name="EnsemblMetazoa"/>
        </authorList>
    </citation>
    <scope>IDENTIFICATION</scope>
    <source>
        <strain evidence="3">FAR1</strain>
    </source>
</reference>
<evidence type="ECO:0000256" key="1">
    <source>
        <dbReference type="SAM" id="MobiDB-lite"/>
    </source>
</evidence>
<feature type="compositionally biased region" description="Acidic residues" evidence="1">
    <location>
        <begin position="381"/>
        <end position="393"/>
    </location>
</feature>
<dbReference type="GO" id="GO:0061630">
    <property type="term" value="F:ubiquitin protein ligase activity"/>
    <property type="evidence" value="ECO:0007669"/>
    <property type="project" value="TreeGrafter"/>
</dbReference>
<feature type="compositionally biased region" description="Basic and acidic residues" evidence="1">
    <location>
        <begin position="164"/>
        <end position="179"/>
    </location>
</feature>
<feature type="compositionally biased region" description="Basic residues" evidence="1">
    <location>
        <begin position="348"/>
        <end position="362"/>
    </location>
</feature>
<feature type="region of interest" description="Disordered" evidence="1">
    <location>
        <begin position="131"/>
        <end position="198"/>
    </location>
</feature>
<dbReference type="PANTHER" id="PTHR13459">
    <property type="entry name" value="E3 UBIQUITIN-PROTEIN LIGASE RNF220 ISOFORM X1"/>
    <property type="match status" value="1"/>
</dbReference>
<feature type="compositionally biased region" description="Low complexity" evidence="1">
    <location>
        <begin position="330"/>
        <end position="347"/>
    </location>
</feature>
<organism evidence="3 4">
    <name type="scientific">Anopheles farauti</name>
    <dbReference type="NCBI Taxonomy" id="69004"/>
    <lineage>
        <taxon>Eukaryota</taxon>
        <taxon>Metazoa</taxon>
        <taxon>Ecdysozoa</taxon>
        <taxon>Arthropoda</taxon>
        <taxon>Hexapoda</taxon>
        <taxon>Insecta</taxon>
        <taxon>Pterygota</taxon>
        <taxon>Neoptera</taxon>
        <taxon>Endopterygota</taxon>
        <taxon>Diptera</taxon>
        <taxon>Nematocera</taxon>
        <taxon>Culicoidea</taxon>
        <taxon>Culicidae</taxon>
        <taxon>Anophelinae</taxon>
        <taxon>Anopheles</taxon>
    </lineage>
</organism>
<proteinExistence type="predicted"/>
<keyword evidence="4" id="KW-1185">Reference proteome</keyword>